<sequence>MEAVIENAPTSDEVWKKVLTIENKIEAVTSTFGKSALIAMSRITLVALPKFLVFPLIIRSYDFIFITATKDVSTKSVNSSNKISEAEDDVLVEDIDEDEEDSARSVHNRVPAILGS</sequence>
<dbReference type="EMBL" id="JBBPBN010002220">
    <property type="protein sequence ID" value="KAK8476471.1"/>
    <property type="molecule type" value="Genomic_DNA"/>
</dbReference>
<keyword evidence="3" id="KW-1185">Reference proteome</keyword>
<organism evidence="2 3">
    <name type="scientific">Hibiscus sabdariffa</name>
    <name type="common">roselle</name>
    <dbReference type="NCBI Taxonomy" id="183260"/>
    <lineage>
        <taxon>Eukaryota</taxon>
        <taxon>Viridiplantae</taxon>
        <taxon>Streptophyta</taxon>
        <taxon>Embryophyta</taxon>
        <taxon>Tracheophyta</taxon>
        <taxon>Spermatophyta</taxon>
        <taxon>Magnoliopsida</taxon>
        <taxon>eudicotyledons</taxon>
        <taxon>Gunneridae</taxon>
        <taxon>Pentapetalae</taxon>
        <taxon>rosids</taxon>
        <taxon>malvids</taxon>
        <taxon>Malvales</taxon>
        <taxon>Malvaceae</taxon>
        <taxon>Malvoideae</taxon>
        <taxon>Hibiscus</taxon>
    </lineage>
</organism>
<proteinExistence type="predicted"/>
<gene>
    <name evidence="2" type="ORF">V6N11_055814</name>
</gene>
<reference evidence="2 3" key="1">
    <citation type="journal article" date="2024" name="G3 (Bethesda)">
        <title>Genome assembly of Hibiscus sabdariffa L. provides insights into metabolisms of medicinal natural products.</title>
        <authorList>
            <person name="Kim T."/>
        </authorList>
    </citation>
    <scope>NUCLEOTIDE SEQUENCE [LARGE SCALE GENOMIC DNA]</scope>
    <source>
        <strain evidence="2">TK-2024</strain>
        <tissue evidence="2">Old leaves</tissue>
    </source>
</reference>
<evidence type="ECO:0000256" key="1">
    <source>
        <dbReference type="SAM" id="MobiDB-lite"/>
    </source>
</evidence>
<accession>A0ABR1Z923</accession>
<feature type="region of interest" description="Disordered" evidence="1">
    <location>
        <begin position="96"/>
        <end position="116"/>
    </location>
</feature>
<name>A0ABR1Z923_9ROSI</name>
<protein>
    <submittedName>
        <fullName evidence="2">Uncharacterized protein</fullName>
    </submittedName>
</protein>
<comment type="caution">
    <text evidence="2">The sequence shown here is derived from an EMBL/GenBank/DDBJ whole genome shotgun (WGS) entry which is preliminary data.</text>
</comment>
<evidence type="ECO:0000313" key="2">
    <source>
        <dbReference type="EMBL" id="KAK8476471.1"/>
    </source>
</evidence>
<dbReference type="Proteomes" id="UP001396334">
    <property type="component" value="Unassembled WGS sequence"/>
</dbReference>
<evidence type="ECO:0000313" key="3">
    <source>
        <dbReference type="Proteomes" id="UP001396334"/>
    </source>
</evidence>